<dbReference type="PROSITE" id="PS00798">
    <property type="entry name" value="ALDOKETO_REDUCTASE_1"/>
    <property type="match status" value="1"/>
</dbReference>
<accession>A0AAN4Z4K5</accession>
<dbReference type="SUPFAM" id="SSF51430">
    <property type="entry name" value="NAD(P)-linked oxidoreductase"/>
    <property type="match status" value="1"/>
</dbReference>
<evidence type="ECO:0000313" key="9">
    <source>
        <dbReference type="Proteomes" id="UP001328107"/>
    </source>
</evidence>
<feature type="binding site" evidence="5">
    <location>
        <position position="116"/>
    </location>
    <ligand>
        <name>substrate</name>
    </ligand>
</feature>
<sequence length="321" mass="36505">FSSQMSVPAEKLPSGYDMPWVGLGTWMAAPGVVGESVEKALLAGYRHIDCAHAYLNQPEIGAVFKKVFEEGTVARSDVFITSKIWNTFHSYEKSKEAISTILRELSLDYLDLMLIHWPMGYEEGGEFFPKEGDKMRFSNEDFLGTWKAMEEAVADGRIRSLGVSNFNHTQMERIMEQATVKLSMIQVELHPYFQQQKLRAWCKAKGVAITAYSSLGNPSMPFRKQGDPNILLDETVIEMGKRLGKTPAQIALRWAVQHGIHVIPKSTNETRIKENLDLFSFTLSDADMAAIDALDKNWRILDLSFRDSHHPHFPFKTKEEW</sequence>
<dbReference type="Pfam" id="PF00248">
    <property type="entry name" value="Aldo_ket_red"/>
    <property type="match status" value="1"/>
</dbReference>
<evidence type="ECO:0000256" key="6">
    <source>
        <dbReference type="PIRSR" id="PIRSR000097-3"/>
    </source>
</evidence>
<feature type="active site" description="Proton donor" evidence="4">
    <location>
        <position position="54"/>
    </location>
</feature>
<evidence type="ECO:0000259" key="7">
    <source>
        <dbReference type="Pfam" id="PF00248"/>
    </source>
</evidence>
<dbReference type="Proteomes" id="UP001328107">
    <property type="component" value="Unassembled WGS sequence"/>
</dbReference>
<organism evidence="8 9">
    <name type="scientific">Pristionchus mayeri</name>
    <dbReference type="NCBI Taxonomy" id="1317129"/>
    <lineage>
        <taxon>Eukaryota</taxon>
        <taxon>Metazoa</taxon>
        <taxon>Ecdysozoa</taxon>
        <taxon>Nematoda</taxon>
        <taxon>Chromadorea</taxon>
        <taxon>Rhabditida</taxon>
        <taxon>Rhabditina</taxon>
        <taxon>Diplogasteromorpha</taxon>
        <taxon>Diplogasteroidea</taxon>
        <taxon>Neodiplogasteridae</taxon>
        <taxon>Pristionchus</taxon>
    </lineage>
</organism>
<proteinExistence type="inferred from homology"/>
<evidence type="ECO:0000256" key="5">
    <source>
        <dbReference type="PIRSR" id="PIRSR000097-2"/>
    </source>
</evidence>
<evidence type="ECO:0000256" key="4">
    <source>
        <dbReference type="PIRSR" id="PIRSR000097-1"/>
    </source>
</evidence>
<dbReference type="GO" id="GO:0016491">
    <property type="term" value="F:oxidoreductase activity"/>
    <property type="evidence" value="ECO:0007669"/>
    <property type="project" value="UniProtKB-KW"/>
</dbReference>
<keyword evidence="9" id="KW-1185">Reference proteome</keyword>
<gene>
    <name evidence="8" type="ORF">PMAYCL1PPCAC_04612</name>
</gene>
<keyword evidence="3" id="KW-0560">Oxidoreductase</keyword>
<dbReference type="InterPro" id="IPR020471">
    <property type="entry name" value="AKR"/>
</dbReference>
<dbReference type="Gene3D" id="3.20.20.100">
    <property type="entry name" value="NADP-dependent oxidoreductase domain"/>
    <property type="match status" value="1"/>
</dbReference>
<dbReference type="InterPro" id="IPR036812">
    <property type="entry name" value="NAD(P)_OxRdtase_dom_sf"/>
</dbReference>
<dbReference type="PROSITE" id="PS00063">
    <property type="entry name" value="ALDOKETO_REDUCTASE_3"/>
    <property type="match status" value="1"/>
</dbReference>
<name>A0AAN4Z4K5_9BILA</name>
<dbReference type="FunFam" id="3.20.20.100:FF:000006">
    <property type="entry name" value="Aldo-keto reductase family 1 member A1"/>
    <property type="match status" value="1"/>
</dbReference>
<feature type="domain" description="NADP-dependent oxidoreductase" evidence="7">
    <location>
        <begin position="33"/>
        <end position="295"/>
    </location>
</feature>
<comment type="similarity">
    <text evidence="1">Belongs to the aldo/keto reductase family.</text>
</comment>
<dbReference type="PIRSF" id="PIRSF000097">
    <property type="entry name" value="AKR"/>
    <property type="match status" value="1"/>
</dbReference>
<protein>
    <recommendedName>
        <fullName evidence="7">NADP-dependent oxidoreductase domain-containing protein</fullName>
    </recommendedName>
</protein>
<reference evidence="9" key="1">
    <citation type="submission" date="2022-10" db="EMBL/GenBank/DDBJ databases">
        <title>Genome assembly of Pristionchus species.</title>
        <authorList>
            <person name="Yoshida K."/>
            <person name="Sommer R.J."/>
        </authorList>
    </citation>
    <scope>NUCLEOTIDE SEQUENCE [LARGE SCALE GENOMIC DNA]</scope>
    <source>
        <strain evidence="9">RS5460</strain>
    </source>
</reference>
<dbReference type="PROSITE" id="PS00062">
    <property type="entry name" value="ALDOKETO_REDUCTASE_2"/>
    <property type="match status" value="1"/>
</dbReference>
<evidence type="ECO:0000256" key="1">
    <source>
        <dbReference type="ARBA" id="ARBA00007905"/>
    </source>
</evidence>
<dbReference type="PANTHER" id="PTHR11732">
    <property type="entry name" value="ALDO/KETO REDUCTASE"/>
    <property type="match status" value="1"/>
</dbReference>
<dbReference type="InterPro" id="IPR023210">
    <property type="entry name" value="NADP_OxRdtase_dom"/>
</dbReference>
<feature type="non-terminal residue" evidence="8">
    <location>
        <position position="1"/>
    </location>
</feature>
<keyword evidence="2" id="KW-0521">NADP</keyword>
<evidence type="ECO:0000256" key="2">
    <source>
        <dbReference type="ARBA" id="ARBA00022857"/>
    </source>
</evidence>
<dbReference type="EMBL" id="BTRK01000002">
    <property type="protein sequence ID" value="GMR34417.1"/>
    <property type="molecule type" value="Genomic_DNA"/>
</dbReference>
<feature type="site" description="Lowers pKa of active site Tyr" evidence="6">
    <location>
        <position position="83"/>
    </location>
</feature>
<dbReference type="InterPro" id="IPR018170">
    <property type="entry name" value="Aldo/ket_reductase_CS"/>
</dbReference>
<evidence type="ECO:0000313" key="8">
    <source>
        <dbReference type="EMBL" id="GMR34417.1"/>
    </source>
</evidence>
<dbReference type="PRINTS" id="PR00069">
    <property type="entry name" value="ALDKETRDTASE"/>
</dbReference>
<evidence type="ECO:0000256" key="3">
    <source>
        <dbReference type="ARBA" id="ARBA00023002"/>
    </source>
</evidence>
<comment type="caution">
    <text evidence="8">The sequence shown here is derived from an EMBL/GenBank/DDBJ whole genome shotgun (WGS) entry which is preliminary data.</text>
</comment>
<dbReference type="AlphaFoldDB" id="A0AAN4Z4K5"/>